<evidence type="ECO:0000256" key="2">
    <source>
        <dbReference type="ARBA" id="ARBA00023043"/>
    </source>
</evidence>
<dbReference type="InterPro" id="IPR011993">
    <property type="entry name" value="PH-like_dom_sf"/>
</dbReference>
<dbReference type="PANTHER" id="PTHR24174:SF1">
    <property type="entry name" value="IP14385P"/>
    <property type="match status" value="1"/>
</dbReference>
<dbReference type="InterPro" id="IPR033635">
    <property type="entry name" value="ANKS1/Caskin"/>
</dbReference>
<dbReference type="OrthoDB" id="10039052at2759"/>
<dbReference type="InterPro" id="IPR013761">
    <property type="entry name" value="SAM/pointed_sf"/>
</dbReference>
<keyword evidence="7" id="KW-1185">Reference proteome</keyword>
<evidence type="ECO:0000313" key="6">
    <source>
        <dbReference type="EMBL" id="KAG5669823.1"/>
    </source>
</evidence>
<dbReference type="InterPro" id="IPR006020">
    <property type="entry name" value="PTB/PI_dom"/>
</dbReference>
<dbReference type="SUPFAM" id="SSF47769">
    <property type="entry name" value="SAM/Pointed domain"/>
    <property type="match status" value="2"/>
</dbReference>
<evidence type="ECO:0000259" key="4">
    <source>
        <dbReference type="PROSITE" id="PS01179"/>
    </source>
</evidence>
<feature type="domain" description="SAM" evidence="5">
    <location>
        <begin position="203"/>
        <end position="264"/>
    </location>
</feature>
<evidence type="ECO:0000256" key="1">
    <source>
        <dbReference type="ARBA" id="ARBA00022737"/>
    </source>
</evidence>
<organism evidence="6 7">
    <name type="scientific">Polypedilum vanderplanki</name>
    <name type="common">Sleeping chironomid midge</name>
    <dbReference type="NCBI Taxonomy" id="319348"/>
    <lineage>
        <taxon>Eukaryota</taxon>
        <taxon>Metazoa</taxon>
        <taxon>Ecdysozoa</taxon>
        <taxon>Arthropoda</taxon>
        <taxon>Hexapoda</taxon>
        <taxon>Insecta</taxon>
        <taxon>Pterygota</taxon>
        <taxon>Neoptera</taxon>
        <taxon>Endopterygota</taxon>
        <taxon>Diptera</taxon>
        <taxon>Nematocera</taxon>
        <taxon>Chironomoidea</taxon>
        <taxon>Chironomidae</taxon>
        <taxon>Chironominae</taxon>
        <taxon>Polypedilum</taxon>
        <taxon>Polypedilum</taxon>
    </lineage>
</organism>
<dbReference type="Gene3D" id="1.10.150.50">
    <property type="entry name" value="Transcription Factor, Ets-1"/>
    <property type="match status" value="2"/>
</dbReference>
<feature type="domain" description="PID" evidence="4">
    <location>
        <begin position="368"/>
        <end position="520"/>
    </location>
</feature>
<protein>
    <submittedName>
        <fullName evidence="6">Uncharacterized protein</fullName>
    </submittedName>
</protein>
<dbReference type="PROSITE" id="PS01179">
    <property type="entry name" value="PID"/>
    <property type="match status" value="1"/>
</dbReference>
<dbReference type="InterPro" id="IPR001660">
    <property type="entry name" value="SAM"/>
</dbReference>
<comment type="caution">
    <text evidence="6">The sequence shown here is derived from an EMBL/GenBank/DDBJ whole genome shotgun (WGS) entry which is preliminary data.</text>
</comment>
<dbReference type="AlphaFoldDB" id="A0A9J6BJR5"/>
<dbReference type="Pfam" id="PF00640">
    <property type="entry name" value="PID"/>
    <property type="match status" value="1"/>
</dbReference>
<dbReference type="Gene3D" id="2.30.29.30">
    <property type="entry name" value="Pleckstrin-homology domain (PH domain)/Phosphotyrosine-binding domain (PTB)"/>
    <property type="match status" value="1"/>
</dbReference>
<dbReference type="Proteomes" id="UP001107558">
    <property type="component" value="Chromosome 3"/>
</dbReference>
<dbReference type="CDD" id="cd01274">
    <property type="entry name" value="PTB_Anks"/>
    <property type="match status" value="1"/>
</dbReference>
<dbReference type="Pfam" id="PF00536">
    <property type="entry name" value="SAM_1"/>
    <property type="match status" value="1"/>
</dbReference>
<dbReference type="SMART" id="SM00462">
    <property type="entry name" value="PTB"/>
    <property type="match status" value="1"/>
</dbReference>
<feature type="region of interest" description="Disordered" evidence="3">
    <location>
        <begin position="511"/>
        <end position="534"/>
    </location>
</feature>
<dbReference type="SUPFAM" id="SSF50729">
    <property type="entry name" value="PH domain-like"/>
    <property type="match status" value="1"/>
</dbReference>
<dbReference type="PROSITE" id="PS50105">
    <property type="entry name" value="SAM_DOMAIN"/>
    <property type="match status" value="1"/>
</dbReference>
<feature type="compositionally biased region" description="Polar residues" evidence="3">
    <location>
        <begin position="524"/>
        <end position="534"/>
    </location>
</feature>
<keyword evidence="2" id="KW-0040">ANK repeat</keyword>
<feature type="region of interest" description="Disordered" evidence="3">
    <location>
        <begin position="22"/>
        <end position="46"/>
    </location>
</feature>
<name>A0A9J6BJR5_POLVA</name>
<evidence type="ECO:0000313" key="7">
    <source>
        <dbReference type="Proteomes" id="UP001107558"/>
    </source>
</evidence>
<keyword evidence="1" id="KW-0677">Repeat</keyword>
<feature type="compositionally biased region" description="Low complexity" evidence="3">
    <location>
        <begin position="30"/>
        <end position="43"/>
    </location>
</feature>
<dbReference type="SMART" id="SM00454">
    <property type="entry name" value="SAM"/>
    <property type="match status" value="2"/>
</dbReference>
<dbReference type="EMBL" id="JADBJN010000003">
    <property type="protein sequence ID" value="KAG5669823.1"/>
    <property type="molecule type" value="Genomic_DNA"/>
</dbReference>
<accession>A0A9J6BJR5</accession>
<gene>
    <name evidence="6" type="ORF">PVAND_000116</name>
</gene>
<evidence type="ECO:0000256" key="3">
    <source>
        <dbReference type="SAM" id="MobiDB-lite"/>
    </source>
</evidence>
<dbReference type="GO" id="GO:0005829">
    <property type="term" value="C:cytosol"/>
    <property type="evidence" value="ECO:0007669"/>
    <property type="project" value="TreeGrafter"/>
</dbReference>
<evidence type="ECO:0000259" key="5">
    <source>
        <dbReference type="PROSITE" id="PS50105"/>
    </source>
</evidence>
<sequence length="534" mass="60014">MTLNNPNPNTFTTHLSTFTQHLQKDDSSRNRMTSTTSNNNNNNVENIEKSLNMMSPFDEQEEWAKISEIMESFGSGIARESVFVTDIENEFKQRLALKDGKQENGVKIDSPIAEIDENLSPLKKWLVDINMEHLEEHLMENGYDNPDYLNGLIINENDLEVCGIPEKDRVKLLHEILKLPKPPTLLEASKNNKLNNNQHLTPSVDQWLTSIHLDEYVDVFKKHLYIDMEKIYRVWEIELQAVLEINKIGHRKRILHSLIGQRLEPPNIEEINDETCSNDALDLNDESSDNNNALIIAAAVNQNPKPIPNVKPSTSMSRHRKKNRPAPQPPVKANNLEIRSPSELLLSNQGSMQAQWKHSAAALVAGAIKYEVFYLGSTIIKELRGTESTRKSIQKLKKGALMSSSSPSHSSLIQTVKRPVCLAISHLGVQFIDIDSQGVICEHSVKNIDCACQDAEDLSHFAYITKDFENNTHYCHVFNVDSMDLATEIILTLGQAFEVAYQLVLRETSSTPSSVSTGKRPMSLASTTSASDHG</sequence>
<feature type="region of interest" description="Disordered" evidence="3">
    <location>
        <begin position="303"/>
        <end position="335"/>
    </location>
</feature>
<dbReference type="PANTHER" id="PTHR24174">
    <property type="entry name" value="ANKYRIN REPEAT AND STERILE ALPHA MOTIF DOMAIN-CONTAINING PROTEIN 1"/>
    <property type="match status" value="1"/>
</dbReference>
<reference evidence="6" key="1">
    <citation type="submission" date="2021-03" db="EMBL/GenBank/DDBJ databases">
        <title>Chromosome level genome of the anhydrobiotic midge Polypedilum vanderplanki.</title>
        <authorList>
            <person name="Yoshida Y."/>
            <person name="Kikawada T."/>
            <person name="Gusev O."/>
        </authorList>
    </citation>
    <scope>NUCLEOTIDE SEQUENCE</scope>
    <source>
        <strain evidence="6">NIAS01</strain>
        <tissue evidence="6">Whole body or cell culture</tissue>
    </source>
</reference>
<proteinExistence type="predicted"/>